<dbReference type="AlphaFoldDB" id="A0A517TYU8"/>
<keyword evidence="4" id="KW-1185">Reference proteome</keyword>
<feature type="signal peptide" evidence="1">
    <location>
        <begin position="1"/>
        <end position="25"/>
    </location>
</feature>
<feature type="chain" id="PRO_5021876390" evidence="1">
    <location>
        <begin position="26"/>
        <end position="529"/>
    </location>
</feature>
<dbReference type="Pfam" id="PF07484">
    <property type="entry name" value="Collar"/>
    <property type="match status" value="3"/>
</dbReference>
<reference evidence="3 4" key="1">
    <citation type="submission" date="2019-02" db="EMBL/GenBank/DDBJ databases">
        <title>Deep-cultivation of Planctomycetes and their phenomic and genomic characterization uncovers novel biology.</title>
        <authorList>
            <person name="Wiegand S."/>
            <person name="Jogler M."/>
            <person name="Boedeker C."/>
            <person name="Pinto D."/>
            <person name="Vollmers J."/>
            <person name="Rivas-Marin E."/>
            <person name="Kohn T."/>
            <person name="Peeters S.H."/>
            <person name="Heuer A."/>
            <person name="Rast P."/>
            <person name="Oberbeckmann S."/>
            <person name="Bunk B."/>
            <person name="Jeske O."/>
            <person name="Meyerdierks A."/>
            <person name="Storesund J.E."/>
            <person name="Kallscheuer N."/>
            <person name="Luecker S."/>
            <person name="Lage O.M."/>
            <person name="Pohl T."/>
            <person name="Merkel B.J."/>
            <person name="Hornburger P."/>
            <person name="Mueller R.-W."/>
            <person name="Bruemmer F."/>
            <person name="Labrenz M."/>
            <person name="Spormann A.M."/>
            <person name="Op den Camp H."/>
            <person name="Overmann J."/>
            <person name="Amann R."/>
            <person name="Jetten M.S.M."/>
            <person name="Mascher T."/>
            <person name="Medema M.H."/>
            <person name="Devos D.P."/>
            <person name="Kaster A.-K."/>
            <person name="Ovreas L."/>
            <person name="Rohde M."/>
            <person name="Galperin M.Y."/>
            <person name="Jogler C."/>
        </authorList>
    </citation>
    <scope>NUCLEOTIDE SEQUENCE [LARGE SCALE GENOMIC DNA]</scope>
    <source>
        <strain evidence="3 4">I41</strain>
    </source>
</reference>
<sequence precursor="true">MMRHTLIRLAAYAGLTLKLSTPAFGAISGITGLGAPVDNMQPSLALNYLVRVTGSDELGEVVPFAGSFAPAGWALADGRLLTINENVDLFQRLGTAYGGDGLSTFALPDLRGRTAVHRGAGVGLTNRSLGDSFGAETDVLMLQNLRLHNHDVPGGGSTVPAGFEPQAFNNYQPSLALNYAVALTGNVPMPTAPQDPSWYGQVRLFAGSGAPGGFAPADGQILPVSTNFGLLNILSNRYGGDGIATLALPDLRGRTPIHVGAAGSGPTHAFAATAGSEGVTMDYSIMPTHQHTLPAPAFATLPRGEGQSYDNMQPSLTLNYIICIQGNLPSESLGAAEPFLGEVALFAGGFAPAGWALADGQLLPTNSFAGLFSVLGSAYGGDGVSTFALPDLRGRAIVGVGQGTGLTPRSRGDAFGAEHAQLTVDQLPPHAHPVSFNADFNFDGVIDGADVLIWQRNFGALNAQRHQGNADPDTDVDAFDLAIWKTEFGGPALPLESVPEPTTLALALTAAGLLYRARRPFDRKGASRG</sequence>
<evidence type="ECO:0000256" key="1">
    <source>
        <dbReference type="SAM" id="SignalP"/>
    </source>
</evidence>
<accession>A0A517TYU8</accession>
<dbReference type="RefSeq" id="WP_210420937.1">
    <property type="nucleotide sequence ID" value="NZ_CP036339.1"/>
</dbReference>
<protein>
    <submittedName>
        <fullName evidence="3">Phage Tail Collar Domain protein</fullName>
    </submittedName>
</protein>
<organism evidence="3 4">
    <name type="scientific">Lacipirellula limnantheis</name>
    <dbReference type="NCBI Taxonomy" id="2528024"/>
    <lineage>
        <taxon>Bacteria</taxon>
        <taxon>Pseudomonadati</taxon>
        <taxon>Planctomycetota</taxon>
        <taxon>Planctomycetia</taxon>
        <taxon>Pirellulales</taxon>
        <taxon>Lacipirellulaceae</taxon>
        <taxon>Lacipirellula</taxon>
    </lineage>
</organism>
<evidence type="ECO:0000313" key="3">
    <source>
        <dbReference type="EMBL" id="QDT73550.1"/>
    </source>
</evidence>
<dbReference type="KEGG" id="llh:I41_27390"/>
<dbReference type="Proteomes" id="UP000317909">
    <property type="component" value="Chromosome"/>
</dbReference>
<dbReference type="SUPFAM" id="SSF88874">
    <property type="entry name" value="Receptor-binding domain of short tail fibre protein gp12"/>
    <property type="match status" value="3"/>
</dbReference>
<dbReference type="Gene3D" id="3.90.1340.10">
    <property type="entry name" value="Phage tail collar domain"/>
    <property type="match status" value="3"/>
</dbReference>
<evidence type="ECO:0000313" key="4">
    <source>
        <dbReference type="Proteomes" id="UP000317909"/>
    </source>
</evidence>
<dbReference type="EMBL" id="CP036339">
    <property type="protein sequence ID" value="QDT73550.1"/>
    <property type="molecule type" value="Genomic_DNA"/>
</dbReference>
<gene>
    <name evidence="3" type="ORF">I41_27390</name>
</gene>
<dbReference type="InterPro" id="IPR011083">
    <property type="entry name" value="Phage_tail_collar_dom"/>
</dbReference>
<keyword evidence="1" id="KW-0732">Signal</keyword>
<name>A0A517TYU8_9BACT</name>
<evidence type="ECO:0000259" key="2">
    <source>
        <dbReference type="Pfam" id="PF07484"/>
    </source>
</evidence>
<dbReference type="InterPro" id="IPR037053">
    <property type="entry name" value="Phage_tail_collar_dom_sf"/>
</dbReference>
<proteinExistence type="predicted"/>
<feature type="domain" description="Phage tail collar" evidence="2">
    <location>
        <begin position="341"/>
        <end position="397"/>
    </location>
</feature>
<feature type="domain" description="Phage tail collar" evidence="2">
    <location>
        <begin position="59"/>
        <end position="114"/>
    </location>
</feature>
<feature type="domain" description="Phage tail collar" evidence="2">
    <location>
        <begin position="200"/>
        <end position="256"/>
    </location>
</feature>